<keyword evidence="3" id="KW-1185">Reference proteome</keyword>
<evidence type="ECO:0000313" key="2">
    <source>
        <dbReference type="EMBL" id="MCQ8895762.1"/>
    </source>
</evidence>
<dbReference type="RefSeq" id="WP_256763471.1">
    <property type="nucleotide sequence ID" value="NZ_JANIGO010000001.1"/>
</dbReference>
<reference evidence="2 3" key="1">
    <citation type="submission" date="2022-07" db="EMBL/GenBank/DDBJ databases">
        <authorList>
            <person name="Xamxidin M."/>
            <person name="Wu M."/>
        </authorList>
    </citation>
    <scope>NUCLEOTIDE SEQUENCE [LARGE SCALE GENOMIC DNA]</scope>
    <source>
        <strain evidence="2 3">NBRC 111650</strain>
    </source>
</reference>
<dbReference type="EMBL" id="JANIGO010000001">
    <property type="protein sequence ID" value="MCQ8895762.1"/>
    <property type="molecule type" value="Genomic_DNA"/>
</dbReference>
<evidence type="ECO:0000313" key="3">
    <source>
        <dbReference type="Proteomes" id="UP001204142"/>
    </source>
</evidence>
<dbReference type="Pfam" id="PF04965">
    <property type="entry name" value="GPW_gp25"/>
    <property type="match status" value="1"/>
</dbReference>
<dbReference type="Proteomes" id="UP001204142">
    <property type="component" value="Unassembled WGS sequence"/>
</dbReference>
<dbReference type="PANTHER" id="PTHR38595:SF1">
    <property type="entry name" value="TYPE VI SECRETION SYSTEM COMPONENT TSSE1"/>
    <property type="match status" value="1"/>
</dbReference>
<organism evidence="2 3">
    <name type="scientific">Limnobacter humi</name>
    <dbReference type="NCBI Taxonomy" id="1778671"/>
    <lineage>
        <taxon>Bacteria</taxon>
        <taxon>Pseudomonadati</taxon>
        <taxon>Pseudomonadota</taxon>
        <taxon>Betaproteobacteria</taxon>
        <taxon>Burkholderiales</taxon>
        <taxon>Burkholderiaceae</taxon>
        <taxon>Limnobacter</taxon>
    </lineage>
</organism>
<dbReference type="InterPro" id="IPR017737">
    <property type="entry name" value="TssE1-like"/>
</dbReference>
<sequence length="166" mass="18017">MSEARQWHRPTLLERLLGQAAEQGLTAKNDGHAAWSRDALRASVIHDLEHLMNASPCDTSGLSGPARHSVLAYGLPPMAGQLASSVHVRQLEQTVHQALVHFEPRIVPGSLQVKAEADHASLNHHNVIHLQITAALHAHPVPVELVLRSEIDLETGRVALVPLTGF</sequence>
<feature type="domain" description="IraD/Gp25-like" evidence="1">
    <location>
        <begin position="39"/>
        <end position="140"/>
    </location>
</feature>
<dbReference type="PANTHER" id="PTHR38595">
    <property type="entry name" value="CYTOPLASMIC PROTEIN-RELATED"/>
    <property type="match status" value="1"/>
</dbReference>
<dbReference type="NCBIfam" id="TIGR03357">
    <property type="entry name" value="VI_zyme"/>
    <property type="match status" value="1"/>
</dbReference>
<accession>A0ABT1WG74</accession>
<comment type="caution">
    <text evidence="2">The sequence shown here is derived from an EMBL/GenBank/DDBJ whole genome shotgun (WGS) entry which is preliminary data.</text>
</comment>
<name>A0ABT1WG74_9BURK</name>
<dbReference type="InterPro" id="IPR007048">
    <property type="entry name" value="IraD/Gp25-like"/>
</dbReference>
<evidence type="ECO:0000259" key="1">
    <source>
        <dbReference type="Pfam" id="PF04965"/>
    </source>
</evidence>
<protein>
    <submittedName>
        <fullName evidence="2">Type VI secretion system baseplate subunit TssE</fullName>
    </submittedName>
</protein>
<proteinExistence type="predicted"/>
<dbReference type="SUPFAM" id="SSF160719">
    <property type="entry name" value="gpW/gp25-like"/>
    <property type="match status" value="1"/>
</dbReference>
<dbReference type="InterPro" id="IPR053176">
    <property type="entry name" value="T6SS_TssE1-like"/>
</dbReference>
<gene>
    <name evidence="2" type="primary">tssE</name>
    <name evidence="2" type="ORF">NQT62_04810</name>
</gene>